<proteinExistence type="predicted"/>
<dbReference type="SUPFAM" id="SSF53098">
    <property type="entry name" value="Ribonuclease H-like"/>
    <property type="match status" value="1"/>
</dbReference>
<sequence length="224" mass="27012">MHSIRMGLLGDMRLYLDIETYRPKSAFVNEKVIAIGLIADQTDYKPESSNIWDLPKVEFKYFKEWKRDERSEEWEHDEYSVVTQFYKYLKELIEKWRRKEMYIEVVGFNILRFDIPLLIQKGVEHRVGSLEELNSLWHNTFTRDYLQMALPLNNMRFKGLQLEYLAEMLREKGVNVPKPYGKGEEVKSLYENKKYDEIIKHLEADLRITRIIDLNWPRLFKPTP</sequence>
<protein>
    <submittedName>
        <fullName evidence="1">Uncharacterized protein</fullName>
    </submittedName>
</protein>
<evidence type="ECO:0000313" key="2">
    <source>
        <dbReference type="Proteomes" id="UP000076770"/>
    </source>
</evidence>
<dbReference type="GO" id="GO:0003676">
    <property type="term" value="F:nucleic acid binding"/>
    <property type="evidence" value="ECO:0007669"/>
    <property type="project" value="InterPro"/>
</dbReference>
<organism evidence="1 2">
    <name type="scientific">Saccharolobus solfataricus</name>
    <name type="common">Sulfolobus solfataricus</name>
    <dbReference type="NCBI Taxonomy" id="2287"/>
    <lineage>
        <taxon>Archaea</taxon>
        <taxon>Thermoproteota</taxon>
        <taxon>Thermoprotei</taxon>
        <taxon>Sulfolobales</taxon>
        <taxon>Sulfolobaceae</taxon>
        <taxon>Saccharolobus</taxon>
    </lineage>
</organism>
<dbReference type="AlphaFoldDB" id="A0A157SZ89"/>
<dbReference type="PATRIC" id="fig|2287.9.peg.904"/>
<dbReference type="EMBL" id="LT549890">
    <property type="protein sequence ID" value="SAI84444.1"/>
    <property type="molecule type" value="Genomic_DNA"/>
</dbReference>
<evidence type="ECO:0000313" key="1">
    <source>
        <dbReference type="EMBL" id="SAI84444.1"/>
    </source>
</evidence>
<reference evidence="2" key="1">
    <citation type="submission" date="2016-04" db="EMBL/GenBank/DDBJ databases">
        <authorList>
            <person name="Shah S.A."/>
            <person name="Garrett R.A."/>
        </authorList>
    </citation>
    <scope>NUCLEOTIDE SEQUENCE [LARGE SCALE GENOMIC DNA]</scope>
    <source>
        <strain evidence="2">ATCC 35091 / DSM 1616 / JCM 8930 / NBRC 15331 / P1</strain>
    </source>
</reference>
<dbReference type="Gene3D" id="3.30.420.10">
    <property type="entry name" value="Ribonuclease H-like superfamily/Ribonuclease H"/>
    <property type="match status" value="1"/>
</dbReference>
<name>A0A157SZ89_SACSO</name>
<dbReference type="InterPro" id="IPR012337">
    <property type="entry name" value="RNaseH-like_sf"/>
</dbReference>
<dbReference type="InterPro" id="IPR036397">
    <property type="entry name" value="RNaseH_sf"/>
</dbReference>
<accession>A0A157SZ89</accession>
<gene>
    <name evidence="1" type="ORF">SSOP1_0890</name>
</gene>
<dbReference type="Proteomes" id="UP000076770">
    <property type="component" value="Chromosome i"/>
</dbReference>